<reference evidence="1 2" key="1">
    <citation type="journal article" date="2018" name="New Phytol.">
        <title>Phylogenomics of Endogonaceae and evolution of mycorrhizas within Mucoromycota.</title>
        <authorList>
            <person name="Chang Y."/>
            <person name="Desiro A."/>
            <person name="Na H."/>
            <person name="Sandor L."/>
            <person name="Lipzen A."/>
            <person name="Clum A."/>
            <person name="Barry K."/>
            <person name="Grigoriev I.V."/>
            <person name="Martin F.M."/>
            <person name="Stajich J.E."/>
            <person name="Smith M.E."/>
            <person name="Bonito G."/>
            <person name="Spatafora J.W."/>
        </authorList>
    </citation>
    <scope>NUCLEOTIDE SEQUENCE [LARGE SCALE GENOMIC DNA]</scope>
    <source>
        <strain evidence="1 2">AD002</strain>
    </source>
</reference>
<keyword evidence="2" id="KW-1185">Reference proteome</keyword>
<evidence type="ECO:0000313" key="1">
    <source>
        <dbReference type="EMBL" id="RUS28760.1"/>
    </source>
</evidence>
<protein>
    <submittedName>
        <fullName evidence="1">Uncharacterized protein</fullName>
    </submittedName>
</protein>
<sequence>MNEIVDCLERLGEETDVPGFDLEYTVRTAPTSLTSNRPISRYGSRRPKGNINLIFTLWNSLYSTSGFTHVHSNPVVPSVITTTFSTASGFTTGTTARLMSC</sequence>
<name>A0A433QG19_9FUNG</name>
<organism evidence="1 2">
    <name type="scientific">Jimgerdemannia flammicorona</name>
    <dbReference type="NCBI Taxonomy" id="994334"/>
    <lineage>
        <taxon>Eukaryota</taxon>
        <taxon>Fungi</taxon>
        <taxon>Fungi incertae sedis</taxon>
        <taxon>Mucoromycota</taxon>
        <taxon>Mucoromycotina</taxon>
        <taxon>Endogonomycetes</taxon>
        <taxon>Endogonales</taxon>
        <taxon>Endogonaceae</taxon>
        <taxon>Jimgerdemannia</taxon>
    </lineage>
</organism>
<evidence type="ECO:0000313" key="2">
    <source>
        <dbReference type="Proteomes" id="UP000274822"/>
    </source>
</evidence>
<comment type="caution">
    <text evidence="1">The sequence shown here is derived from an EMBL/GenBank/DDBJ whole genome shotgun (WGS) entry which is preliminary data.</text>
</comment>
<proteinExistence type="predicted"/>
<dbReference type="EMBL" id="RBNJ01006185">
    <property type="protein sequence ID" value="RUS28760.1"/>
    <property type="molecule type" value="Genomic_DNA"/>
</dbReference>
<dbReference type="AlphaFoldDB" id="A0A433QG19"/>
<gene>
    <name evidence="1" type="ORF">BC938DRAFT_481477</name>
</gene>
<dbReference type="Proteomes" id="UP000274822">
    <property type="component" value="Unassembled WGS sequence"/>
</dbReference>
<accession>A0A433QG19</accession>